<protein>
    <submittedName>
        <fullName evidence="1">Uncharacterized protein</fullName>
    </submittedName>
</protein>
<sequence length="134" mass="14751">MPQPTLMTSFPVGYGIATTARPTPTHSVDTNTAPRSPSGHMRHAATRFMPISWVHDIGGHGTCTGHGSSATQPEHSYSERNPARRGDVCAIIYITNLPLIRYDDPKNESIHTVQRRRAHSQHLRTFAEPNEAGT</sequence>
<accession>A0ACB8B2B9</accession>
<dbReference type="EMBL" id="MU266627">
    <property type="protein sequence ID" value="KAH7919825.1"/>
    <property type="molecule type" value="Genomic_DNA"/>
</dbReference>
<evidence type="ECO:0000313" key="2">
    <source>
        <dbReference type="Proteomes" id="UP000790709"/>
    </source>
</evidence>
<dbReference type="Proteomes" id="UP000790709">
    <property type="component" value="Unassembled WGS sequence"/>
</dbReference>
<keyword evidence="2" id="KW-1185">Reference proteome</keyword>
<reference evidence="1" key="1">
    <citation type="journal article" date="2021" name="New Phytol.">
        <title>Evolutionary innovations through gain and loss of genes in the ectomycorrhizal Boletales.</title>
        <authorList>
            <person name="Wu G."/>
            <person name="Miyauchi S."/>
            <person name="Morin E."/>
            <person name="Kuo A."/>
            <person name="Drula E."/>
            <person name="Varga T."/>
            <person name="Kohler A."/>
            <person name="Feng B."/>
            <person name="Cao Y."/>
            <person name="Lipzen A."/>
            <person name="Daum C."/>
            <person name="Hundley H."/>
            <person name="Pangilinan J."/>
            <person name="Johnson J."/>
            <person name="Barry K."/>
            <person name="LaButti K."/>
            <person name="Ng V."/>
            <person name="Ahrendt S."/>
            <person name="Min B."/>
            <person name="Choi I.G."/>
            <person name="Park H."/>
            <person name="Plett J.M."/>
            <person name="Magnuson J."/>
            <person name="Spatafora J.W."/>
            <person name="Nagy L.G."/>
            <person name="Henrissat B."/>
            <person name="Grigoriev I.V."/>
            <person name="Yang Z.L."/>
            <person name="Xu J."/>
            <person name="Martin F.M."/>
        </authorList>
    </citation>
    <scope>NUCLEOTIDE SEQUENCE</scope>
    <source>
        <strain evidence="1">KUC20120723A-06</strain>
    </source>
</reference>
<gene>
    <name evidence="1" type="ORF">BV22DRAFT_1050805</name>
</gene>
<comment type="caution">
    <text evidence="1">The sequence shown here is derived from an EMBL/GenBank/DDBJ whole genome shotgun (WGS) entry which is preliminary data.</text>
</comment>
<organism evidence="1 2">
    <name type="scientific">Leucogyrophana mollusca</name>
    <dbReference type="NCBI Taxonomy" id="85980"/>
    <lineage>
        <taxon>Eukaryota</taxon>
        <taxon>Fungi</taxon>
        <taxon>Dikarya</taxon>
        <taxon>Basidiomycota</taxon>
        <taxon>Agaricomycotina</taxon>
        <taxon>Agaricomycetes</taxon>
        <taxon>Agaricomycetidae</taxon>
        <taxon>Boletales</taxon>
        <taxon>Boletales incertae sedis</taxon>
        <taxon>Leucogyrophana</taxon>
    </lineage>
</organism>
<evidence type="ECO:0000313" key="1">
    <source>
        <dbReference type="EMBL" id="KAH7919825.1"/>
    </source>
</evidence>
<proteinExistence type="predicted"/>
<name>A0ACB8B2B9_9AGAM</name>